<organism evidence="4 5">
    <name type="scientific">Prymnesium parvum</name>
    <name type="common">Toxic golden alga</name>
    <dbReference type="NCBI Taxonomy" id="97485"/>
    <lineage>
        <taxon>Eukaryota</taxon>
        <taxon>Haptista</taxon>
        <taxon>Haptophyta</taxon>
        <taxon>Prymnesiophyceae</taxon>
        <taxon>Prymnesiales</taxon>
        <taxon>Prymnesiaceae</taxon>
        <taxon>Prymnesium</taxon>
    </lineage>
</organism>
<dbReference type="InterPro" id="IPR037898">
    <property type="entry name" value="NudC_fam"/>
</dbReference>
<proteinExistence type="predicted"/>
<feature type="domain" description="CS" evidence="3">
    <location>
        <begin position="147"/>
        <end position="251"/>
    </location>
</feature>
<gene>
    <name evidence="4" type="ORF">AB1Y20_019211</name>
</gene>
<reference evidence="4 5" key="1">
    <citation type="journal article" date="2024" name="Science">
        <title>Giant polyketide synthase enzymes in the biosynthesis of giant marine polyether toxins.</title>
        <authorList>
            <person name="Fallon T.R."/>
            <person name="Shende V.V."/>
            <person name="Wierzbicki I.H."/>
            <person name="Pendleton A.L."/>
            <person name="Watervoot N.F."/>
            <person name="Auber R.P."/>
            <person name="Gonzalez D.J."/>
            <person name="Wisecaver J.H."/>
            <person name="Moore B.S."/>
        </authorList>
    </citation>
    <scope>NUCLEOTIDE SEQUENCE [LARGE SCALE GENOMIC DNA]</scope>
    <source>
        <strain evidence="4 5">12B1</strain>
    </source>
</reference>
<dbReference type="InterPro" id="IPR007052">
    <property type="entry name" value="CS_dom"/>
</dbReference>
<feature type="compositionally biased region" description="Basic and acidic residues" evidence="2">
    <location>
        <begin position="122"/>
        <end position="131"/>
    </location>
</feature>
<evidence type="ECO:0000259" key="3">
    <source>
        <dbReference type="PROSITE" id="PS51203"/>
    </source>
</evidence>
<dbReference type="Gene3D" id="2.60.40.790">
    <property type="match status" value="1"/>
</dbReference>
<evidence type="ECO:0000256" key="1">
    <source>
        <dbReference type="ARBA" id="ARBA00022553"/>
    </source>
</evidence>
<evidence type="ECO:0000256" key="2">
    <source>
        <dbReference type="SAM" id="MobiDB-lite"/>
    </source>
</evidence>
<evidence type="ECO:0000313" key="4">
    <source>
        <dbReference type="EMBL" id="KAL1524310.1"/>
    </source>
</evidence>
<dbReference type="InterPro" id="IPR025934">
    <property type="entry name" value="NudC_N_dom"/>
</dbReference>
<dbReference type="Proteomes" id="UP001515480">
    <property type="component" value="Unassembled WGS sequence"/>
</dbReference>
<dbReference type="Pfam" id="PF14050">
    <property type="entry name" value="Nudc_N"/>
    <property type="match status" value="1"/>
</dbReference>
<feature type="compositionally biased region" description="Low complexity" evidence="2">
    <location>
        <begin position="329"/>
        <end position="338"/>
    </location>
</feature>
<dbReference type="GO" id="GO:0051082">
    <property type="term" value="F:unfolded protein binding"/>
    <property type="evidence" value="ECO:0007669"/>
    <property type="project" value="TreeGrafter"/>
</dbReference>
<feature type="compositionally biased region" description="Low complexity" evidence="2">
    <location>
        <begin position="104"/>
        <end position="121"/>
    </location>
</feature>
<feature type="region of interest" description="Disordered" evidence="2">
    <location>
        <begin position="104"/>
        <end position="131"/>
    </location>
</feature>
<comment type="caution">
    <text evidence="4">The sequence shown here is derived from an EMBL/GenBank/DDBJ whole genome shotgun (WGS) entry which is preliminary data.</text>
</comment>
<dbReference type="AlphaFoldDB" id="A0AB34JR34"/>
<name>A0AB34JR34_PRYPA</name>
<feature type="region of interest" description="Disordered" evidence="2">
    <location>
        <begin position="285"/>
        <end position="304"/>
    </location>
</feature>
<dbReference type="PANTHER" id="PTHR12356">
    <property type="entry name" value="NUCLEAR MOVEMENT PROTEIN NUDC"/>
    <property type="match status" value="1"/>
</dbReference>
<accession>A0AB34JR34</accession>
<dbReference type="EMBL" id="JBGBPQ010000005">
    <property type="protein sequence ID" value="KAL1524310.1"/>
    <property type="molecule type" value="Genomic_DNA"/>
</dbReference>
<sequence length="338" mass="37539">MAEERFDEVLLNVAGQCGGIEPLFDVIFSFLYRKTDFFHIMKPGDKMGFPEGVAEKLLLRNFRRYEMLAKSAVAKAEITARETKDIAPAQKSNEAGMTSAIAVPSPAMSSAPSSAAPQSEPSDAKGEGKEIRRGHLKDFVDVPYNGSSTSKYSWEQTINDVTITARVPKGTKARDVVCVIGKSHLLLKLKGEATPILDGDYPCDKRNGNEIWEKVRTDECYWNLSEDAQGDHSNVSIYLEKERETWWKSALHGEEEIDTTKVDSTRSMYDYDSETQGAIRKIMFDQDQKRKGLPSSDDAKNEELLRKAWDAEGSPFKGTPFDPQAINFNGSSNASGSA</sequence>
<dbReference type="GO" id="GO:0006457">
    <property type="term" value="P:protein folding"/>
    <property type="evidence" value="ECO:0007669"/>
    <property type="project" value="TreeGrafter"/>
</dbReference>
<keyword evidence="1" id="KW-0597">Phosphoprotein</keyword>
<keyword evidence="5" id="KW-1185">Reference proteome</keyword>
<dbReference type="GO" id="GO:0005737">
    <property type="term" value="C:cytoplasm"/>
    <property type="evidence" value="ECO:0007669"/>
    <property type="project" value="TreeGrafter"/>
</dbReference>
<dbReference type="PROSITE" id="PS51203">
    <property type="entry name" value="CS"/>
    <property type="match status" value="1"/>
</dbReference>
<dbReference type="PANTHER" id="PTHR12356:SF19">
    <property type="entry name" value="NUDC DOMAIN-CONTAINING PROTEIN 3"/>
    <property type="match status" value="1"/>
</dbReference>
<feature type="region of interest" description="Disordered" evidence="2">
    <location>
        <begin position="311"/>
        <end position="338"/>
    </location>
</feature>
<evidence type="ECO:0000313" key="5">
    <source>
        <dbReference type="Proteomes" id="UP001515480"/>
    </source>
</evidence>
<dbReference type="SUPFAM" id="SSF49764">
    <property type="entry name" value="HSP20-like chaperones"/>
    <property type="match status" value="1"/>
</dbReference>
<dbReference type="InterPro" id="IPR008978">
    <property type="entry name" value="HSP20-like_chaperone"/>
</dbReference>
<protein>
    <recommendedName>
        <fullName evidence="3">CS domain-containing protein</fullName>
    </recommendedName>
</protein>
<dbReference type="CDD" id="cd06467">
    <property type="entry name" value="p23_NUDC_like"/>
    <property type="match status" value="1"/>
</dbReference>
<dbReference type="Pfam" id="PF04969">
    <property type="entry name" value="CS"/>
    <property type="match status" value="1"/>
</dbReference>